<feature type="domain" description="CRM" evidence="3">
    <location>
        <begin position="1"/>
        <end position="95"/>
    </location>
</feature>
<dbReference type="PANTHER" id="PTHR40065:SF3">
    <property type="entry name" value="RNA-BINDING PROTEIN YHBY"/>
    <property type="match status" value="1"/>
</dbReference>
<gene>
    <name evidence="4" type="ORF">FSCG_00779</name>
</gene>
<accession>A0A0M1VTQ4</accession>
<comment type="caution">
    <text evidence="4">The sequence shown here is derived from an EMBL/GenBank/DDBJ whole genome shotgun (WGS) entry which is preliminary data.</text>
</comment>
<protein>
    <submittedName>
        <fullName evidence="4">YhbY family putative RNA-binding protein</fullName>
    </submittedName>
</protein>
<dbReference type="AlphaFoldDB" id="A0A0M1VTQ4"/>
<dbReference type="EMBL" id="ACDE02000019">
    <property type="protein sequence ID" value="EEO40066.1"/>
    <property type="molecule type" value="Genomic_DNA"/>
</dbReference>
<dbReference type="PANTHER" id="PTHR40065">
    <property type="entry name" value="RNA-BINDING PROTEIN YHBY"/>
    <property type="match status" value="1"/>
</dbReference>
<dbReference type="HOGENOM" id="CLU_095994_1_2_0"/>
<dbReference type="RefSeq" id="WP_008799575.1">
    <property type="nucleotide sequence ID" value="NZ_KQ235737.1"/>
</dbReference>
<sequence length="99" mass="11439">MNSKKRAFLKKKAHNLEPIVRIGKDGLNQNIIQSILDAIASRELIKVKILQNCEEEKTIIYSKLMDIKDFEVVGMIGRTIIIFKENKENPSISLEWKNI</sequence>
<evidence type="ECO:0000313" key="4">
    <source>
        <dbReference type="EMBL" id="EEO40066.1"/>
    </source>
</evidence>
<dbReference type="eggNOG" id="COG1534">
    <property type="taxonomic scope" value="Bacteria"/>
</dbReference>
<dbReference type="GO" id="GO:0003723">
    <property type="term" value="F:RNA binding"/>
    <property type="evidence" value="ECO:0007669"/>
    <property type="project" value="UniProtKB-UniRule"/>
</dbReference>
<dbReference type="PROSITE" id="PS51295">
    <property type="entry name" value="CRM"/>
    <property type="match status" value="1"/>
</dbReference>
<dbReference type="InterPro" id="IPR051925">
    <property type="entry name" value="RNA-binding_domain"/>
</dbReference>
<dbReference type="SUPFAM" id="SSF75471">
    <property type="entry name" value="YhbY-like"/>
    <property type="match status" value="1"/>
</dbReference>
<evidence type="ECO:0000313" key="5">
    <source>
        <dbReference type="Proteomes" id="UP000004925"/>
    </source>
</evidence>
<reference evidence="4 5" key="1">
    <citation type="submission" date="2011-10" db="EMBL/GenBank/DDBJ databases">
        <title>The Genome Sequence of Fusobacterium sp. 4_1_13.</title>
        <authorList>
            <consortium name="The Broad Institute Genome Sequencing Platform"/>
            <person name="Earl A."/>
            <person name="Ward D."/>
            <person name="Feldgarden M."/>
            <person name="Gevers D."/>
            <person name="Strauss J."/>
            <person name="Ambrose C."/>
            <person name="Allen-Vercoe E."/>
            <person name="Young S.K."/>
            <person name="Zeng Q."/>
            <person name="Gargeya S."/>
            <person name="Fitzgerald M."/>
            <person name="Haas B."/>
            <person name="Abouelleil A."/>
            <person name="Alvarado L."/>
            <person name="Arachchi H.M."/>
            <person name="Berlin A."/>
            <person name="Brown A."/>
            <person name="Chapman S.B."/>
            <person name="Chen Z."/>
            <person name="Dunbar C."/>
            <person name="Freedman E."/>
            <person name="Gearin G."/>
            <person name="Goldberg J."/>
            <person name="Griggs A."/>
            <person name="Gujja S."/>
            <person name="Heiman D."/>
            <person name="Howarth C."/>
            <person name="Larson L."/>
            <person name="Lui A."/>
            <person name="MacDonald P.J."/>
            <person name="Montmayeur A."/>
            <person name="Murphy C."/>
            <person name="Neiman D."/>
            <person name="Pearson M."/>
            <person name="Priest M."/>
            <person name="Roberts A."/>
            <person name="Saif S."/>
            <person name="Shea T."/>
            <person name="Shenoy N."/>
            <person name="Sisk P."/>
            <person name="Stolte C."/>
            <person name="Sykes S."/>
            <person name="Wortman J."/>
            <person name="Nusbaum C."/>
            <person name="Birren B."/>
        </authorList>
    </citation>
    <scope>NUCLEOTIDE SEQUENCE [LARGE SCALE GENOMIC DNA]</scope>
    <source>
        <strain evidence="4 5">4_1_13</strain>
    </source>
</reference>
<dbReference type="NCBIfam" id="TIGR00253">
    <property type="entry name" value="RNA_bind_YhbY"/>
    <property type="match status" value="1"/>
</dbReference>
<name>A0A0M1VTQ4_FUSVC</name>
<organism evidence="4 5">
    <name type="scientific">Fusobacterium vincentii 4_1_13</name>
    <dbReference type="NCBI Taxonomy" id="469606"/>
    <lineage>
        <taxon>Bacteria</taxon>
        <taxon>Fusobacteriati</taxon>
        <taxon>Fusobacteriota</taxon>
        <taxon>Fusobacteriia</taxon>
        <taxon>Fusobacteriales</taxon>
        <taxon>Fusobacteriaceae</taxon>
        <taxon>Fusobacterium</taxon>
    </lineage>
</organism>
<dbReference type="InterPro" id="IPR035920">
    <property type="entry name" value="YhbY-like_sf"/>
</dbReference>
<dbReference type="Gene3D" id="3.30.110.60">
    <property type="entry name" value="YhbY-like"/>
    <property type="match status" value="1"/>
</dbReference>
<dbReference type="InterPro" id="IPR001890">
    <property type="entry name" value="RNA-binding_CRM"/>
</dbReference>
<proteinExistence type="predicted"/>
<keyword evidence="1 2" id="KW-0694">RNA-binding</keyword>
<evidence type="ECO:0000259" key="3">
    <source>
        <dbReference type="PROSITE" id="PS51295"/>
    </source>
</evidence>
<dbReference type="Pfam" id="PF01985">
    <property type="entry name" value="CRS1_YhbY"/>
    <property type="match status" value="1"/>
</dbReference>
<evidence type="ECO:0000256" key="2">
    <source>
        <dbReference type="PROSITE-ProRule" id="PRU00626"/>
    </source>
</evidence>
<dbReference type="InterPro" id="IPR017924">
    <property type="entry name" value="RNA-binding_YhbY"/>
</dbReference>
<evidence type="ECO:0000256" key="1">
    <source>
        <dbReference type="ARBA" id="ARBA00022884"/>
    </source>
</evidence>
<dbReference type="Proteomes" id="UP000004925">
    <property type="component" value="Unassembled WGS sequence"/>
</dbReference>
<dbReference type="SMART" id="SM01103">
    <property type="entry name" value="CRS1_YhbY"/>
    <property type="match status" value="1"/>
</dbReference>